<evidence type="ECO:0000313" key="3">
    <source>
        <dbReference type="Proteomes" id="UP001302126"/>
    </source>
</evidence>
<evidence type="ECO:0008006" key="4">
    <source>
        <dbReference type="Google" id="ProtNLM"/>
    </source>
</evidence>
<reference evidence="2" key="1">
    <citation type="journal article" date="2023" name="Mol. Phylogenet. Evol.">
        <title>Genome-scale phylogeny and comparative genomics of the fungal order Sordariales.</title>
        <authorList>
            <person name="Hensen N."/>
            <person name="Bonometti L."/>
            <person name="Westerberg I."/>
            <person name="Brannstrom I.O."/>
            <person name="Guillou S."/>
            <person name="Cros-Aarteil S."/>
            <person name="Calhoun S."/>
            <person name="Haridas S."/>
            <person name="Kuo A."/>
            <person name="Mondo S."/>
            <person name="Pangilinan J."/>
            <person name="Riley R."/>
            <person name="LaButti K."/>
            <person name="Andreopoulos B."/>
            <person name="Lipzen A."/>
            <person name="Chen C."/>
            <person name="Yan M."/>
            <person name="Daum C."/>
            <person name="Ng V."/>
            <person name="Clum A."/>
            <person name="Steindorff A."/>
            <person name="Ohm R.A."/>
            <person name="Martin F."/>
            <person name="Silar P."/>
            <person name="Natvig D.O."/>
            <person name="Lalanne C."/>
            <person name="Gautier V."/>
            <person name="Ament-Velasquez S.L."/>
            <person name="Kruys A."/>
            <person name="Hutchinson M.I."/>
            <person name="Powell A.J."/>
            <person name="Barry K."/>
            <person name="Miller A.N."/>
            <person name="Grigoriev I.V."/>
            <person name="Debuchy R."/>
            <person name="Gladieux P."/>
            <person name="Hiltunen Thoren M."/>
            <person name="Johannesson H."/>
        </authorList>
    </citation>
    <scope>NUCLEOTIDE SEQUENCE</scope>
    <source>
        <strain evidence="2">PSN309</strain>
    </source>
</reference>
<name>A0AAN6X4V6_9PEZI</name>
<comment type="caution">
    <text evidence="2">The sequence shown here is derived from an EMBL/GenBank/DDBJ whole genome shotgun (WGS) entry which is preliminary data.</text>
</comment>
<dbReference type="EMBL" id="MU864355">
    <property type="protein sequence ID" value="KAK4192137.1"/>
    <property type="molecule type" value="Genomic_DNA"/>
</dbReference>
<organism evidence="2 3">
    <name type="scientific">Podospora australis</name>
    <dbReference type="NCBI Taxonomy" id="1536484"/>
    <lineage>
        <taxon>Eukaryota</taxon>
        <taxon>Fungi</taxon>
        <taxon>Dikarya</taxon>
        <taxon>Ascomycota</taxon>
        <taxon>Pezizomycotina</taxon>
        <taxon>Sordariomycetes</taxon>
        <taxon>Sordariomycetidae</taxon>
        <taxon>Sordariales</taxon>
        <taxon>Podosporaceae</taxon>
        <taxon>Podospora</taxon>
    </lineage>
</organism>
<keyword evidence="3" id="KW-1185">Reference proteome</keyword>
<reference evidence="2" key="2">
    <citation type="submission" date="2023-05" db="EMBL/GenBank/DDBJ databases">
        <authorList>
            <consortium name="Lawrence Berkeley National Laboratory"/>
            <person name="Steindorff A."/>
            <person name="Hensen N."/>
            <person name="Bonometti L."/>
            <person name="Westerberg I."/>
            <person name="Brannstrom I.O."/>
            <person name="Guillou S."/>
            <person name="Cros-Aarteil S."/>
            <person name="Calhoun S."/>
            <person name="Haridas S."/>
            <person name="Kuo A."/>
            <person name="Mondo S."/>
            <person name="Pangilinan J."/>
            <person name="Riley R."/>
            <person name="Labutti K."/>
            <person name="Andreopoulos B."/>
            <person name="Lipzen A."/>
            <person name="Chen C."/>
            <person name="Yanf M."/>
            <person name="Daum C."/>
            <person name="Ng V."/>
            <person name="Clum A."/>
            <person name="Ohm R."/>
            <person name="Martin F."/>
            <person name="Silar P."/>
            <person name="Natvig D."/>
            <person name="Lalanne C."/>
            <person name="Gautier V."/>
            <person name="Ament-Velasquez S.L."/>
            <person name="Kruys A."/>
            <person name="Hutchinson M.I."/>
            <person name="Powell A.J."/>
            <person name="Barry K."/>
            <person name="Miller A.N."/>
            <person name="Grigoriev I.V."/>
            <person name="Debuchy R."/>
            <person name="Gladieux P."/>
            <person name="Thoren M.H."/>
            <person name="Johannesson H."/>
        </authorList>
    </citation>
    <scope>NUCLEOTIDE SEQUENCE</scope>
    <source>
        <strain evidence="2">PSN309</strain>
    </source>
</reference>
<feature type="region of interest" description="Disordered" evidence="1">
    <location>
        <begin position="310"/>
        <end position="333"/>
    </location>
</feature>
<dbReference type="Proteomes" id="UP001302126">
    <property type="component" value="Unassembled WGS sequence"/>
</dbReference>
<feature type="compositionally biased region" description="Basic and acidic residues" evidence="1">
    <location>
        <begin position="313"/>
        <end position="333"/>
    </location>
</feature>
<dbReference type="InterPro" id="IPR029032">
    <property type="entry name" value="AhpD-like"/>
</dbReference>
<accession>A0AAN6X4V6</accession>
<evidence type="ECO:0000256" key="1">
    <source>
        <dbReference type="SAM" id="MobiDB-lite"/>
    </source>
</evidence>
<sequence>MADPNKIRPTLKALINHPHARPNTTPAPAKIRNVYHRIAREARERQYGERPWITLAAAATFTLNSPSSLVSLHSVASSATPLLTPLAVAELIREVGLKCISFNGIPRTINCLGAFKESLDINPWAKNLANQPTRGVSPENLPGVKQRGVDLWTSVYTPFHQKLYEKLGTSHPDLPVHILNSHYGPLLADPSDKDVPERKKLGYVGRNLTSVVAVACLRAQTGVGPQVLSHVYGLRKGIAQGLHEQEFAELGGQEGGADRRGIERLAGDEGCEWLLNSVDSIARAIGGNFAAWRQEAIADEDLDEGVVLDGEVDESRGLSEEEKNEGIARESKL</sequence>
<evidence type="ECO:0000313" key="2">
    <source>
        <dbReference type="EMBL" id="KAK4192137.1"/>
    </source>
</evidence>
<dbReference type="SUPFAM" id="SSF69118">
    <property type="entry name" value="AhpD-like"/>
    <property type="match status" value="1"/>
</dbReference>
<dbReference type="PANTHER" id="PTHR28180">
    <property type="entry name" value="CONSERVED MITOCHONDRIAL PROTEIN-RELATED"/>
    <property type="match status" value="1"/>
</dbReference>
<gene>
    <name evidence="2" type="ORF">QBC35DRAFT_511875</name>
</gene>
<dbReference type="AlphaFoldDB" id="A0AAN6X4V6"/>
<proteinExistence type="predicted"/>
<dbReference type="PANTHER" id="PTHR28180:SF2">
    <property type="entry name" value="PEROXISOMAL PROTEIN 2"/>
    <property type="match status" value="1"/>
</dbReference>
<protein>
    <recommendedName>
        <fullName evidence="4">Dol-P-Man:Man(5)GlcNAc(2)-PP-Dol alpha-1,3-mannosyltransferase</fullName>
    </recommendedName>
</protein>
<dbReference type="InterPro" id="IPR052999">
    <property type="entry name" value="PTS1_Protein"/>
</dbReference>
<dbReference type="Gene3D" id="1.20.1290.10">
    <property type="entry name" value="AhpD-like"/>
    <property type="match status" value="1"/>
</dbReference>